<dbReference type="AlphaFoldDB" id="A0A2S7X3G2"/>
<organism evidence="14 15">
    <name type="scientific">Aliivibrio sifiae</name>
    <dbReference type="NCBI Taxonomy" id="566293"/>
    <lineage>
        <taxon>Bacteria</taxon>
        <taxon>Pseudomonadati</taxon>
        <taxon>Pseudomonadota</taxon>
        <taxon>Gammaproteobacteria</taxon>
        <taxon>Vibrionales</taxon>
        <taxon>Vibrionaceae</taxon>
        <taxon>Aliivibrio</taxon>
    </lineage>
</organism>
<evidence type="ECO:0000256" key="13">
    <source>
        <dbReference type="RuleBase" id="RU003843"/>
    </source>
</evidence>
<feature type="binding site" evidence="12">
    <location>
        <begin position="40"/>
        <end position="41"/>
    </location>
    <ligand>
        <name>D-ribulose 5-phosphate</name>
        <dbReference type="ChEBI" id="CHEBI:58121"/>
    </ligand>
</feature>
<evidence type="ECO:0000256" key="10">
    <source>
        <dbReference type="ARBA" id="ARBA00023239"/>
    </source>
</evidence>
<dbReference type="NCBIfam" id="TIGR00506">
    <property type="entry name" value="ribB"/>
    <property type="match status" value="1"/>
</dbReference>
<keyword evidence="6 12" id="KW-0686">Riboflavin biosynthesis</keyword>
<evidence type="ECO:0000256" key="11">
    <source>
        <dbReference type="ARBA" id="ARBA00060730"/>
    </source>
</evidence>
<feature type="site" description="Essential for catalytic activity" evidence="12">
    <location>
        <position position="139"/>
    </location>
</feature>
<keyword evidence="7 12" id="KW-0479">Metal-binding</keyword>
<dbReference type="EMBL" id="MSCO01000002">
    <property type="protein sequence ID" value="PQJ84568.1"/>
    <property type="molecule type" value="Genomic_DNA"/>
</dbReference>
<feature type="binding site" evidence="12">
    <location>
        <position position="156"/>
    </location>
    <ligand>
        <name>Mg(2+)</name>
        <dbReference type="ChEBI" id="CHEBI:18420"/>
        <label>2</label>
    </ligand>
</feature>
<feature type="site" description="Essential for catalytic activity" evidence="12">
    <location>
        <position position="177"/>
    </location>
</feature>
<evidence type="ECO:0000313" key="14">
    <source>
        <dbReference type="EMBL" id="PQJ84568.1"/>
    </source>
</evidence>
<keyword evidence="9 12" id="KW-0464">Manganese</keyword>
<dbReference type="GO" id="GO:0008686">
    <property type="term" value="F:3,4-dihydroxy-2-butanone-4-phosphate synthase activity"/>
    <property type="evidence" value="ECO:0007669"/>
    <property type="project" value="UniProtKB-UniRule"/>
</dbReference>
<comment type="caution">
    <text evidence="14">The sequence shown here is derived from an EMBL/GenBank/DDBJ whole genome shotgun (WGS) entry which is preliminary data.</text>
</comment>
<proteinExistence type="inferred from homology"/>
<evidence type="ECO:0000256" key="2">
    <source>
        <dbReference type="ARBA" id="ARBA00004904"/>
    </source>
</evidence>
<evidence type="ECO:0000256" key="5">
    <source>
        <dbReference type="ARBA" id="ARBA00018836"/>
    </source>
</evidence>
<evidence type="ECO:0000313" key="15">
    <source>
        <dbReference type="Proteomes" id="UP000239263"/>
    </source>
</evidence>
<evidence type="ECO:0000256" key="3">
    <source>
        <dbReference type="ARBA" id="ARBA00011738"/>
    </source>
</evidence>
<dbReference type="InterPro" id="IPR000422">
    <property type="entry name" value="DHBP_synthase_RibB"/>
</dbReference>
<evidence type="ECO:0000256" key="1">
    <source>
        <dbReference type="ARBA" id="ARBA00002284"/>
    </source>
</evidence>
<feature type="binding site" evidence="12">
    <location>
        <position position="45"/>
    </location>
    <ligand>
        <name>D-ribulose 5-phosphate</name>
        <dbReference type="ChEBI" id="CHEBI:58121"/>
    </ligand>
</feature>
<dbReference type="UniPathway" id="UPA00275">
    <property type="reaction ID" value="UER00399"/>
</dbReference>
<evidence type="ECO:0000256" key="7">
    <source>
        <dbReference type="ARBA" id="ARBA00022723"/>
    </source>
</evidence>
<dbReference type="InterPro" id="IPR017945">
    <property type="entry name" value="DHBP_synth_RibB-like_a/b_dom"/>
</dbReference>
<name>A0A2S7X3G2_9GAMM</name>
<feature type="binding site" evidence="12">
    <location>
        <position position="41"/>
    </location>
    <ligand>
        <name>Mg(2+)</name>
        <dbReference type="ChEBI" id="CHEBI:18420"/>
        <label>1</label>
    </ligand>
</feature>
<dbReference type="GO" id="GO:0000287">
    <property type="term" value="F:magnesium ion binding"/>
    <property type="evidence" value="ECO:0007669"/>
    <property type="project" value="UniProtKB-UniRule"/>
</dbReference>
<keyword evidence="8 12" id="KW-0460">Magnesium</keyword>
<dbReference type="EC" id="4.1.99.12" evidence="4 12"/>
<dbReference type="RefSeq" id="WP_105055994.1">
    <property type="nucleotide sequence ID" value="NZ_CAWNRT010000002.1"/>
</dbReference>
<dbReference type="Pfam" id="PF00926">
    <property type="entry name" value="DHBP_synthase"/>
    <property type="match status" value="1"/>
</dbReference>
<evidence type="ECO:0000256" key="9">
    <source>
        <dbReference type="ARBA" id="ARBA00023211"/>
    </source>
</evidence>
<evidence type="ECO:0000256" key="12">
    <source>
        <dbReference type="HAMAP-Rule" id="MF_00180"/>
    </source>
</evidence>
<protein>
    <recommendedName>
        <fullName evidence="5 12">3,4-dihydroxy-2-butanone 4-phosphate synthase</fullName>
        <shortName evidence="12 13">DHBP synthase</shortName>
        <ecNumber evidence="4 12">4.1.99.12</ecNumber>
    </recommendedName>
</protein>
<comment type="cofactor">
    <cofactor evidence="12 13">
        <name>Mg(2+)</name>
        <dbReference type="ChEBI" id="CHEBI:18420"/>
    </cofactor>
    <cofactor evidence="12 13">
        <name>Mn(2+)</name>
        <dbReference type="ChEBI" id="CHEBI:29035"/>
    </cofactor>
    <text evidence="12 13">Binds 2 divalent metal cations per subunit. Magnesium or manganese.</text>
</comment>
<evidence type="ECO:0000256" key="6">
    <source>
        <dbReference type="ARBA" id="ARBA00022619"/>
    </source>
</evidence>
<dbReference type="HAMAP" id="MF_00180">
    <property type="entry name" value="RibB"/>
    <property type="match status" value="1"/>
</dbReference>
<dbReference type="GO" id="GO:0009231">
    <property type="term" value="P:riboflavin biosynthetic process"/>
    <property type="evidence" value="ECO:0007669"/>
    <property type="project" value="UniProtKB-UniRule"/>
</dbReference>
<dbReference type="FunFam" id="3.90.870.10:FF:000002">
    <property type="entry name" value="3,4-dihydroxy-2-butanone 4-phosphate synthase"/>
    <property type="match status" value="1"/>
</dbReference>
<dbReference type="Gene3D" id="3.90.870.10">
    <property type="entry name" value="DHBP synthase"/>
    <property type="match status" value="1"/>
</dbReference>
<dbReference type="OrthoDB" id="9793111at2"/>
<dbReference type="Proteomes" id="UP000239263">
    <property type="component" value="Unassembled WGS sequence"/>
</dbReference>
<dbReference type="SUPFAM" id="SSF55821">
    <property type="entry name" value="YrdC/RibB"/>
    <property type="match status" value="1"/>
</dbReference>
<dbReference type="GO" id="GO:0030145">
    <property type="term" value="F:manganese ion binding"/>
    <property type="evidence" value="ECO:0007669"/>
    <property type="project" value="UniProtKB-UniRule"/>
</dbReference>
<feature type="binding site" evidence="12">
    <location>
        <begin position="153"/>
        <end position="157"/>
    </location>
    <ligand>
        <name>D-ribulose 5-phosphate</name>
        <dbReference type="ChEBI" id="CHEBI:58121"/>
    </ligand>
</feature>
<comment type="catalytic activity">
    <reaction evidence="12 13">
        <text>D-ribulose 5-phosphate = (2S)-2-hydroxy-3-oxobutyl phosphate + formate + H(+)</text>
        <dbReference type="Rhea" id="RHEA:18457"/>
        <dbReference type="ChEBI" id="CHEBI:15378"/>
        <dbReference type="ChEBI" id="CHEBI:15740"/>
        <dbReference type="ChEBI" id="CHEBI:58121"/>
        <dbReference type="ChEBI" id="CHEBI:58830"/>
        <dbReference type="EC" id="4.1.99.12"/>
    </reaction>
</comment>
<evidence type="ECO:0000256" key="4">
    <source>
        <dbReference type="ARBA" id="ARBA00012153"/>
    </source>
</evidence>
<keyword evidence="10 12" id="KW-0456">Lyase</keyword>
<reference evidence="14 15" key="1">
    <citation type="submission" date="2016-12" db="EMBL/GenBank/DDBJ databases">
        <title>Diversity of luminous bacteria.</title>
        <authorList>
            <person name="Yoshizawa S."/>
            <person name="Kogure K."/>
        </authorList>
    </citation>
    <scope>NUCLEOTIDE SEQUENCE [LARGE SCALE GENOMIC DNA]</scope>
    <source>
        <strain evidence="14 15">ATCC 33715</strain>
    </source>
</reference>
<comment type="subunit">
    <text evidence="3 12 13">Homodimer.</text>
</comment>
<comment type="function">
    <text evidence="1 12 13">Catalyzes the conversion of D-ribulose 5-phosphate to formate and 3,4-dihydroxy-2-butanone 4-phosphate.</text>
</comment>
<comment type="similarity">
    <text evidence="11 12 13">Belongs to the DHBP synthase family.</text>
</comment>
<feature type="binding site" evidence="12">
    <location>
        <position position="41"/>
    </location>
    <ligand>
        <name>Mg(2+)</name>
        <dbReference type="ChEBI" id="CHEBI:18420"/>
        <label>2</label>
    </ligand>
</feature>
<dbReference type="GO" id="GO:0005829">
    <property type="term" value="C:cytosol"/>
    <property type="evidence" value="ECO:0007669"/>
    <property type="project" value="TreeGrafter"/>
</dbReference>
<dbReference type="PANTHER" id="PTHR21327:SF38">
    <property type="entry name" value="3,4-DIHYDROXY-2-BUTANONE 4-PHOSPHATE SYNTHASE"/>
    <property type="match status" value="1"/>
</dbReference>
<gene>
    <name evidence="12" type="primary">ribB</name>
    <name evidence="14" type="ORF">BTO22_13715</name>
</gene>
<sequence>MNHNQESLTSKFGSPFERVEQAIKSVQQGNGILLLDDESRENEGDLIYSVDHLTSEQMALMIRSCSGIVCLCLTEDKADYLELPPMVEHNESANQTAFTISIEAKKGVTTGVSATDRVTTIKTACKNGALPHELAKPGHVFPLRAKNGGVLTRRGHTEGTVDLMRLAELTPAGVLCEVTNIDGSMAKTPEIITFAEQHHLPVLTVNDIALYRQEMSK</sequence>
<evidence type="ECO:0000256" key="8">
    <source>
        <dbReference type="ARBA" id="ARBA00022842"/>
    </source>
</evidence>
<dbReference type="PANTHER" id="PTHR21327">
    <property type="entry name" value="GTP CYCLOHYDROLASE II-RELATED"/>
    <property type="match status" value="1"/>
</dbReference>
<accession>A0A2S7X3G2</accession>
<comment type="pathway">
    <text evidence="2 12 13">Cofactor biosynthesis; riboflavin biosynthesis; 2-hydroxy-3-oxobutyl phosphate from D-ribulose 5-phosphate: step 1/1.</text>
</comment>